<comment type="caution">
    <text evidence="5">The sequence shown here is derived from an EMBL/GenBank/DDBJ whole genome shotgun (WGS) entry which is preliminary data.</text>
</comment>
<dbReference type="PANTHER" id="PTHR24096:SF424">
    <property type="entry name" value="ACETYL-COA SYNTHETASE-LIKE PROTEIN-RELATED"/>
    <property type="match status" value="1"/>
</dbReference>
<evidence type="ECO:0000259" key="3">
    <source>
        <dbReference type="Pfam" id="PF00501"/>
    </source>
</evidence>
<sequence>MRVSGQRPLFSYKMPWTSRWSLDIPSRSLPDFLFTSPAAPLDNARPLLIDAERPRQYLTHHTYRLWSQRLAAGLSKAGFKRGDRLLLYSGNTIFFPVVLMGTIMAQGVFSGANPTYVARELAYQLQDSGAKFLITSEASLPTALEAARIVGFSREQIFVFDDGSDTFNHCGRSVDGIRHWSSLLTSPEKGSLYAWPTLSTPKEMAETTAVLNYSSGTTGVPKGVEITHLNYIANCMQTEYMAALAPDYEVKVKQAKVLSFLPMYHAYGQTYHCVTCPGRGVPVYVMRKYDFVEMLRCVEKFQITGLNLVPPIAVALTKRPEVKDFDLSSVESAGCGAAPLGRESAVEFDKVVAKGRFQLRQGWGMTEITCSAIGWDPRMDLDSPAVGELNPNIEGMIVDDAGHEVGVGQRGEFWVRGPNVMKGYWKKAEATKETKTDDGWLKTGDIAYRDKDGLIYMVDRKKELIKVKGNQVAPAELEALLLDHPAVQDAAVVGVTIRGEELPRAYIVPQAEQNATPEDIGQWLAKQVAPHKRLAGGVKFTDVIPKNPSGKILRKALREKAAEEVGDGSPKASKL</sequence>
<evidence type="ECO:0000313" key="6">
    <source>
        <dbReference type="Proteomes" id="UP000269276"/>
    </source>
</evidence>
<keyword evidence="2" id="KW-1133">Transmembrane helix</keyword>
<proteinExistence type="inferred from homology"/>
<dbReference type="EMBL" id="QWIP01000014">
    <property type="protein sequence ID" value="RMY78210.1"/>
    <property type="molecule type" value="Genomic_DNA"/>
</dbReference>
<evidence type="ECO:0000313" key="5">
    <source>
        <dbReference type="EMBL" id="RMY78210.1"/>
    </source>
</evidence>
<dbReference type="Pfam" id="PF13193">
    <property type="entry name" value="AMP-binding_C"/>
    <property type="match status" value="1"/>
</dbReference>
<feature type="domain" description="AMP-binding enzyme C-terminal" evidence="4">
    <location>
        <begin position="476"/>
        <end position="551"/>
    </location>
</feature>
<dbReference type="VEuPathDB" id="FungiDB:BTJ68_04372"/>
<evidence type="ECO:0000256" key="2">
    <source>
        <dbReference type="SAM" id="Phobius"/>
    </source>
</evidence>
<keyword evidence="2" id="KW-0812">Transmembrane</keyword>
<dbReference type="FunFam" id="3.30.300.30:FF:000007">
    <property type="entry name" value="4-coumarate--CoA ligase 2"/>
    <property type="match status" value="1"/>
</dbReference>
<dbReference type="PROSITE" id="PS00455">
    <property type="entry name" value="AMP_BINDING"/>
    <property type="match status" value="1"/>
</dbReference>
<evidence type="ECO:0000256" key="1">
    <source>
        <dbReference type="ARBA" id="ARBA00006432"/>
    </source>
</evidence>
<dbReference type="InterPro" id="IPR020845">
    <property type="entry name" value="AMP-binding_CS"/>
</dbReference>
<dbReference type="Proteomes" id="UP000269276">
    <property type="component" value="Unassembled WGS sequence"/>
</dbReference>
<evidence type="ECO:0008006" key="7">
    <source>
        <dbReference type="Google" id="ProtNLM"/>
    </source>
</evidence>
<name>A0A3M7EP53_HORWE</name>
<dbReference type="Pfam" id="PF00501">
    <property type="entry name" value="AMP-binding"/>
    <property type="match status" value="1"/>
</dbReference>
<reference evidence="5 6" key="1">
    <citation type="journal article" date="2018" name="BMC Genomics">
        <title>Genomic evidence for intraspecific hybridization in a clonal and extremely halotolerant yeast.</title>
        <authorList>
            <person name="Gostincar C."/>
            <person name="Stajich J.E."/>
            <person name="Zupancic J."/>
            <person name="Zalar P."/>
            <person name="Gunde-Cimerman N."/>
        </authorList>
    </citation>
    <scope>NUCLEOTIDE SEQUENCE [LARGE SCALE GENOMIC DNA]</scope>
    <source>
        <strain evidence="5 6">EXF-2682</strain>
    </source>
</reference>
<dbReference type="AlphaFoldDB" id="A0A3M7EP53"/>
<organism evidence="5 6">
    <name type="scientific">Hortaea werneckii</name>
    <name type="common">Black yeast</name>
    <name type="synonym">Cladosporium werneckii</name>
    <dbReference type="NCBI Taxonomy" id="91943"/>
    <lineage>
        <taxon>Eukaryota</taxon>
        <taxon>Fungi</taxon>
        <taxon>Dikarya</taxon>
        <taxon>Ascomycota</taxon>
        <taxon>Pezizomycotina</taxon>
        <taxon>Dothideomycetes</taxon>
        <taxon>Dothideomycetidae</taxon>
        <taxon>Mycosphaerellales</taxon>
        <taxon>Teratosphaeriaceae</taxon>
        <taxon>Hortaea</taxon>
    </lineage>
</organism>
<dbReference type="CDD" id="cd05911">
    <property type="entry name" value="Firefly_Luc_like"/>
    <property type="match status" value="1"/>
</dbReference>
<dbReference type="OrthoDB" id="6509636at2759"/>
<gene>
    <name evidence="5" type="ORF">D0863_00813</name>
</gene>
<dbReference type="PANTHER" id="PTHR24096">
    <property type="entry name" value="LONG-CHAIN-FATTY-ACID--COA LIGASE"/>
    <property type="match status" value="1"/>
</dbReference>
<accession>A0A3M7EP53</accession>
<dbReference type="Gene3D" id="2.30.38.10">
    <property type="entry name" value="Luciferase, Domain 3"/>
    <property type="match status" value="1"/>
</dbReference>
<dbReference type="InterPro" id="IPR000873">
    <property type="entry name" value="AMP-dep_synth/lig_dom"/>
</dbReference>
<evidence type="ECO:0000259" key="4">
    <source>
        <dbReference type="Pfam" id="PF13193"/>
    </source>
</evidence>
<keyword evidence="2" id="KW-0472">Membrane</keyword>
<dbReference type="InterPro" id="IPR045851">
    <property type="entry name" value="AMP-bd_C_sf"/>
</dbReference>
<comment type="similarity">
    <text evidence="1">Belongs to the ATP-dependent AMP-binding enzyme family.</text>
</comment>
<protein>
    <recommendedName>
        <fullName evidence="7">AMP-dependent synthetase/ligase domain-containing protein</fullName>
    </recommendedName>
</protein>
<feature type="transmembrane region" description="Helical" evidence="2">
    <location>
        <begin position="85"/>
        <end position="109"/>
    </location>
</feature>
<dbReference type="Gene3D" id="3.40.50.980">
    <property type="match status" value="2"/>
</dbReference>
<dbReference type="InterPro" id="IPR025110">
    <property type="entry name" value="AMP-bd_C"/>
</dbReference>
<dbReference type="SUPFAM" id="SSF56801">
    <property type="entry name" value="Acetyl-CoA synthetase-like"/>
    <property type="match status" value="1"/>
</dbReference>
<dbReference type="GO" id="GO:0016405">
    <property type="term" value="F:CoA-ligase activity"/>
    <property type="evidence" value="ECO:0007669"/>
    <property type="project" value="TreeGrafter"/>
</dbReference>
<feature type="domain" description="AMP-dependent synthetase/ligase" evidence="3">
    <location>
        <begin position="47"/>
        <end position="425"/>
    </location>
</feature>
<dbReference type="Gene3D" id="3.30.300.30">
    <property type="match status" value="1"/>
</dbReference>